<dbReference type="InterPro" id="IPR013824">
    <property type="entry name" value="Topo_IA_cen_sub1"/>
</dbReference>
<dbReference type="InterPro" id="IPR013497">
    <property type="entry name" value="Topo_IA_cen"/>
</dbReference>
<dbReference type="GO" id="GO:0006310">
    <property type="term" value="P:DNA recombination"/>
    <property type="evidence" value="ECO:0007669"/>
    <property type="project" value="TreeGrafter"/>
</dbReference>
<dbReference type="SMART" id="SM00436">
    <property type="entry name" value="TOP1Bc"/>
    <property type="match status" value="1"/>
</dbReference>
<dbReference type="SUPFAM" id="SSF56712">
    <property type="entry name" value="Prokaryotic type I DNA topoisomerase"/>
    <property type="match status" value="1"/>
</dbReference>
<dbReference type="FunFam" id="1.10.290.10:FF:000001">
    <property type="entry name" value="DNA topoisomerase"/>
    <property type="match status" value="1"/>
</dbReference>
<dbReference type="EMBL" id="GEZM01052628">
    <property type="protein sequence ID" value="JAV74377.1"/>
    <property type="molecule type" value="Transcribed_RNA"/>
</dbReference>
<dbReference type="PROSITE" id="PS00396">
    <property type="entry name" value="TOPO_IA_1"/>
    <property type="match status" value="1"/>
</dbReference>
<feature type="compositionally biased region" description="Polar residues" evidence="14">
    <location>
        <begin position="749"/>
        <end position="802"/>
    </location>
</feature>
<feature type="domain" description="Toprim" evidence="15">
    <location>
        <begin position="27"/>
        <end position="171"/>
    </location>
</feature>
<dbReference type="Pfam" id="PF01396">
    <property type="entry name" value="Zn_ribbon_Top1"/>
    <property type="match status" value="1"/>
</dbReference>
<dbReference type="InParanoid" id="A0A1Y1LTR1"/>
<dbReference type="PANTHER" id="PTHR11390:SF21">
    <property type="entry name" value="DNA TOPOISOMERASE 3-ALPHA"/>
    <property type="match status" value="1"/>
</dbReference>
<reference evidence="19" key="3">
    <citation type="submission" date="2019-08" db="EMBL/GenBank/DDBJ databases">
        <authorList>
            <consortium name="Photinus pyralis genome working group"/>
            <person name="Fallon T.R."/>
            <person name="Sander Lower S.E."/>
            <person name="Weng J.-K."/>
        </authorList>
    </citation>
    <scope>NUCLEOTIDE SEQUENCE</scope>
    <source>
        <strain evidence="19">1611_PpyrPB1</strain>
        <tissue evidence="19">Whole body</tissue>
    </source>
</reference>
<evidence type="ECO:0000313" key="18">
    <source>
        <dbReference type="EMBL" id="JAV74377.1"/>
    </source>
</evidence>
<keyword evidence="9 13" id="KW-0238">DNA-binding</keyword>
<dbReference type="InterPro" id="IPR013498">
    <property type="entry name" value="Topo_IA_Znf"/>
</dbReference>
<feature type="domain" description="GRF-type" evidence="16">
    <location>
        <begin position="938"/>
        <end position="980"/>
    </location>
</feature>
<dbReference type="InterPro" id="IPR006171">
    <property type="entry name" value="TOPRIM_dom"/>
</dbReference>
<dbReference type="GO" id="GO:0006265">
    <property type="term" value="P:DNA topological change"/>
    <property type="evidence" value="ECO:0007669"/>
    <property type="project" value="InterPro"/>
</dbReference>
<dbReference type="CDD" id="cd03362">
    <property type="entry name" value="TOPRIM_TopoIA_TopoIII"/>
    <property type="match status" value="1"/>
</dbReference>
<dbReference type="InterPro" id="IPR023405">
    <property type="entry name" value="Topo_IA_core_domain"/>
</dbReference>
<evidence type="ECO:0000256" key="1">
    <source>
        <dbReference type="ARBA" id="ARBA00000213"/>
    </source>
</evidence>
<evidence type="ECO:0000256" key="10">
    <source>
        <dbReference type="ARBA" id="ARBA00023235"/>
    </source>
</evidence>
<dbReference type="Gene3D" id="1.10.290.10">
    <property type="entry name" value="Topoisomerase I, domain 4"/>
    <property type="match status" value="1"/>
</dbReference>
<name>A0A1Y1LTR1_PHOPY</name>
<dbReference type="FunFam" id="1.10.460.10:FF:000003">
    <property type="entry name" value="DNA topoisomerase"/>
    <property type="match status" value="1"/>
</dbReference>
<dbReference type="Gene3D" id="2.70.20.10">
    <property type="entry name" value="Topoisomerase I, domain 3"/>
    <property type="match status" value="1"/>
</dbReference>
<keyword evidence="10 13" id="KW-0413">Isomerase</keyword>
<keyword evidence="5" id="KW-0677">Repeat</keyword>
<dbReference type="InterPro" id="IPR000380">
    <property type="entry name" value="Topo_IA"/>
</dbReference>
<gene>
    <name evidence="19" type="ORF">PPYR_07912</name>
</gene>
<dbReference type="Gene3D" id="3.40.50.140">
    <property type="match status" value="1"/>
</dbReference>
<evidence type="ECO:0000256" key="3">
    <source>
        <dbReference type="ARBA" id="ARBA00012891"/>
    </source>
</evidence>
<dbReference type="Gene3D" id="3.30.65.10">
    <property type="entry name" value="Bacterial Topoisomerase I, domain 1"/>
    <property type="match status" value="1"/>
</dbReference>
<dbReference type="InterPro" id="IPR003602">
    <property type="entry name" value="Topo_IA_DNA-bd_dom"/>
</dbReference>
<evidence type="ECO:0000256" key="11">
    <source>
        <dbReference type="ARBA" id="ARBA00056363"/>
    </source>
</evidence>
<evidence type="ECO:0000313" key="19">
    <source>
        <dbReference type="EMBL" id="KAB0800032.1"/>
    </source>
</evidence>
<dbReference type="CDD" id="cd00186">
    <property type="entry name" value="TOP1Ac"/>
    <property type="match status" value="1"/>
</dbReference>
<evidence type="ECO:0000256" key="12">
    <source>
        <dbReference type="PROSITE-ProRule" id="PRU01343"/>
    </source>
</evidence>
<keyword evidence="20" id="KW-1185">Reference proteome</keyword>
<dbReference type="InterPro" id="IPR013825">
    <property type="entry name" value="Topo_IA_cen_sub2"/>
</dbReference>
<dbReference type="PROSITE" id="PS51999">
    <property type="entry name" value="ZF_GRF"/>
    <property type="match status" value="2"/>
</dbReference>
<dbReference type="InterPro" id="IPR003601">
    <property type="entry name" value="Topo_IA_2"/>
</dbReference>
<evidence type="ECO:0000259" key="17">
    <source>
        <dbReference type="PROSITE" id="PS52039"/>
    </source>
</evidence>
<dbReference type="Gene3D" id="1.10.460.10">
    <property type="entry name" value="Topoisomerase I, domain 2"/>
    <property type="match status" value="1"/>
</dbReference>
<feature type="domain" description="GRF-type" evidence="16">
    <location>
        <begin position="870"/>
        <end position="909"/>
    </location>
</feature>
<comment type="similarity">
    <text evidence="2 13">Belongs to the type IA topoisomerase family.</text>
</comment>
<dbReference type="GO" id="GO:0008270">
    <property type="term" value="F:zinc ion binding"/>
    <property type="evidence" value="ECO:0007669"/>
    <property type="project" value="UniProtKB-KW"/>
</dbReference>
<dbReference type="InterPro" id="IPR034144">
    <property type="entry name" value="TOPRIM_TopoIII"/>
</dbReference>
<comment type="catalytic activity">
    <reaction evidence="1 13">
        <text>ATP-independent breakage of single-stranded DNA, followed by passage and rejoining.</text>
        <dbReference type="EC" id="5.6.2.1"/>
    </reaction>
</comment>
<comment type="function">
    <text evidence="13">Introduces a single-strand break via transesterification at a target site in duplex DNA. Releases the supercoiling and torsional tension of DNA introduced during the DNA replication and transcription by transiently cleaving and rejoining one strand of the DNA duplex. The scissile phosphodiester is attacked by the catalytic tyrosine of the enzyme, resulting in the formation of a DNA-(5'-phosphotyrosyl)-enzyme intermediate and the expulsion of a 3'-OH DNA strand.</text>
</comment>
<evidence type="ECO:0000259" key="15">
    <source>
        <dbReference type="PROSITE" id="PS50880"/>
    </source>
</evidence>
<feature type="region of interest" description="Disordered" evidence="14">
    <location>
        <begin position="749"/>
        <end position="866"/>
    </location>
</feature>
<comment type="function">
    <text evidence="11">Releases the supercoiling and torsional tension of DNA introduced during the DNA replication and transcription by transiently cleaving and rejoining one strand of the DNA duplex. Introduces a single-strand break via transesterification at a target site in duplex DNA. The scissile phosphodiester is attacked by the catalytic tyrosine of the enzyme, resulting in the formation of a DNA-(5'-phosphotyrosyl)-enzyme intermediate and the expulsion of a 3'-OH DNA strand. The free DNA strand than undergoes passage around the unbroken strand thus removing DNA supercoils. Finally, in the religation step, the DNA 3'-OH attacks the covalent intermediate to expel the active-site tyrosine and restore the DNA phosphodiester backbone. Weakly relaxes negative supercoils and displays a distinct preference for binding single-stranded DNA.</text>
</comment>
<feature type="compositionally biased region" description="Gly residues" evidence="14">
    <location>
        <begin position="1006"/>
        <end position="1015"/>
    </location>
</feature>
<keyword evidence="7" id="KW-0862">Zinc</keyword>
<keyword evidence="4" id="KW-0479">Metal-binding</keyword>
<dbReference type="Pfam" id="PF06839">
    <property type="entry name" value="Zn_ribbon_GRF"/>
    <property type="match status" value="2"/>
</dbReference>
<dbReference type="FunCoup" id="A0A1Y1LTR1">
    <property type="interactions" value="2500"/>
</dbReference>
<dbReference type="Pfam" id="PF01751">
    <property type="entry name" value="Toprim"/>
    <property type="match status" value="1"/>
</dbReference>
<reference evidence="19 20" key="2">
    <citation type="journal article" date="2018" name="Elife">
        <title>Firefly genomes illuminate parallel origins of bioluminescence in beetles.</title>
        <authorList>
            <person name="Fallon T.R."/>
            <person name="Lower S.E."/>
            <person name="Chang C.H."/>
            <person name="Bessho-Uehara M."/>
            <person name="Martin G.J."/>
            <person name="Bewick A.J."/>
            <person name="Behringer M."/>
            <person name="Debat H.J."/>
            <person name="Wong I."/>
            <person name="Day J.C."/>
            <person name="Suvorov A."/>
            <person name="Silva C.J."/>
            <person name="Stanger-Hall K.F."/>
            <person name="Hall D.W."/>
            <person name="Schmitz R.J."/>
            <person name="Nelson D.R."/>
            <person name="Lewis S.M."/>
            <person name="Shigenobu S."/>
            <person name="Bybee S.M."/>
            <person name="Larracuente A.M."/>
            <person name="Oba Y."/>
            <person name="Weng J.K."/>
        </authorList>
    </citation>
    <scope>NUCLEOTIDE SEQUENCE [LARGE SCALE GENOMIC DNA]</scope>
    <source>
        <strain evidence="19">1611_PpyrPB1</strain>
        <tissue evidence="19">Whole body</tissue>
    </source>
</reference>
<dbReference type="InterPro" id="IPR010666">
    <property type="entry name" value="Znf_GRF"/>
</dbReference>
<organism evidence="18">
    <name type="scientific">Photinus pyralis</name>
    <name type="common">Common eastern firefly</name>
    <name type="synonym">Lampyris pyralis</name>
    <dbReference type="NCBI Taxonomy" id="7054"/>
    <lineage>
        <taxon>Eukaryota</taxon>
        <taxon>Metazoa</taxon>
        <taxon>Ecdysozoa</taxon>
        <taxon>Arthropoda</taxon>
        <taxon>Hexapoda</taxon>
        <taxon>Insecta</taxon>
        <taxon>Pterygota</taxon>
        <taxon>Neoptera</taxon>
        <taxon>Endopterygota</taxon>
        <taxon>Coleoptera</taxon>
        <taxon>Polyphaga</taxon>
        <taxon>Elateriformia</taxon>
        <taxon>Elateroidea</taxon>
        <taxon>Lampyridae</taxon>
        <taxon>Lampyrinae</taxon>
        <taxon>Photinus</taxon>
    </lineage>
</organism>
<accession>A0A1Y1LTR1</accession>
<evidence type="ECO:0000256" key="7">
    <source>
        <dbReference type="ARBA" id="ARBA00022833"/>
    </source>
</evidence>
<dbReference type="PROSITE" id="PS50880">
    <property type="entry name" value="TOPRIM"/>
    <property type="match status" value="1"/>
</dbReference>
<feature type="region of interest" description="Disordered" evidence="14">
    <location>
        <begin position="390"/>
        <end position="416"/>
    </location>
</feature>
<dbReference type="FunFam" id="3.40.50.140:FF:000003">
    <property type="entry name" value="DNA topoisomerase"/>
    <property type="match status" value="1"/>
</dbReference>
<dbReference type="GO" id="GO:0003677">
    <property type="term" value="F:DNA binding"/>
    <property type="evidence" value="ECO:0007669"/>
    <property type="project" value="UniProtKB-KW"/>
</dbReference>
<dbReference type="PROSITE" id="PS52039">
    <property type="entry name" value="TOPO_IA_2"/>
    <property type="match status" value="1"/>
</dbReference>
<sequence>MHLFCYLNVIKTSVRILCTNQAKPIMKYLNVAEKNDAAKNIAALLSRGASTRREGLSNYNKIYEFDTTIFGQPARMVMTSVSGHLLNYEFVTTYRAWQSCHPVALFDAPVVKQCPANYDNIKRTLEREIRQCQGLIIWTDCDREGENIGFEVIKVCTDIKPNIPVYRAKFSEITAASVFRALNTLGQPNKNISDAVDVRQELDLRTGAAFTRLQTLRFQKVFPDKLSDKLISYGSCQFPTLGFVVERYNAIEEFVPEDFWRIKMNHTMKDLTVDFNWKRDRLFDKNACEAILDICQENPQATVEEVESKSKSKWRPLPLDTVELEKTASRKLRINAKDTMKIAEKLYTQGLISYPRTETNIFPRELNLVPLVEQQTVDNRWGPFAQRVLNEGGPNPRQGRKSDQAHPPIHPTKYANNLNGNEQRIYEYIVRHFLACVSKDAMGHETVVHVDIADEKFLAKGLFILERNYLDVYTYDRWNAKEIHEYRVGETFMPSNLSLAESTTSPPKLLTEADLIALMEKYGIGTDATHAEHIETIKTREYVGLHENIYFVPGTLGMGLVEGYNRIGLEVSLAKPNLRADFEKDLKLICDGHKNPETVRREQIEKYRAVFGIVTERILEIDDSLGNRLEDRPRPLENEAIPQDDFRPVMKCPKCNGDLVIRNRKTGTGKYLSCTSYPQCKNAIWLPVSIDTIEVLEESCNICGPTVKKLRVKFKHNPFLGEPNPNTICIGGCDNIVLDTLNISASSVRGANRTNAPSTNRAPTNNRNVAPNQSTLNNWVTGSNRTNSSSQPSTSTRQATSNDTRDDANASLSYSNAPTFPMPAQTARPTQTVRPSNPGTSNSRPRSFLDAPTPRGQQGDVANGPNANVCSCNQEATLLTVRKEGPNKGRQFYACPNRSCNYFAWASESEPNAMRQNAAPHANAVRQNGAPTIGGLKCDCNLDAAERIVSKDGPNKGRRFFCCPKPMGEGCRFFKWADDVNGTNGNDNGHDPYNGPGGAPNTSWNSGGGGGGGGNWRKKNTNWKSKKKTKSTGTLKPYNKNATQRKPKTCGICRQEGHIRTNCPNQRN</sequence>
<evidence type="ECO:0000256" key="13">
    <source>
        <dbReference type="RuleBase" id="RU362092"/>
    </source>
</evidence>
<feature type="compositionally biased region" description="Basic residues" evidence="14">
    <location>
        <begin position="1016"/>
        <end position="1030"/>
    </location>
</feature>
<dbReference type="GO" id="GO:0031422">
    <property type="term" value="C:RecQ family helicase-topoisomerase III complex"/>
    <property type="evidence" value="ECO:0007669"/>
    <property type="project" value="TreeGrafter"/>
</dbReference>
<dbReference type="GO" id="GO:0006281">
    <property type="term" value="P:DNA repair"/>
    <property type="evidence" value="ECO:0007669"/>
    <property type="project" value="TreeGrafter"/>
</dbReference>
<keyword evidence="8 13" id="KW-0799">Topoisomerase</keyword>
<evidence type="ECO:0000256" key="8">
    <source>
        <dbReference type="ARBA" id="ARBA00023029"/>
    </source>
</evidence>
<evidence type="ECO:0000259" key="16">
    <source>
        <dbReference type="PROSITE" id="PS51999"/>
    </source>
</evidence>
<dbReference type="PRINTS" id="PR00417">
    <property type="entry name" value="PRTPISMRASEI"/>
</dbReference>
<dbReference type="Pfam" id="PF01131">
    <property type="entry name" value="Topoisom_bac"/>
    <property type="match status" value="1"/>
</dbReference>
<feature type="region of interest" description="Disordered" evidence="14">
    <location>
        <begin position="987"/>
        <end position="1043"/>
    </location>
</feature>
<dbReference type="EC" id="5.6.2.1" evidence="3 13"/>
<dbReference type="AlphaFoldDB" id="A0A1Y1LTR1"/>
<proteinExistence type="inferred from homology"/>
<protein>
    <recommendedName>
        <fullName evidence="3 13">DNA topoisomerase</fullName>
        <ecNumber evidence="3 13">5.6.2.1</ecNumber>
    </recommendedName>
</protein>
<dbReference type="PANTHER" id="PTHR11390">
    <property type="entry name" value="PROKARYOTIC DNA TOPOISOMERASE"/>
    <property type="match status" value="1"/>
</dbReference>
<reference evidence="18" key="1">
    <citation type="journal article" date="2016" name="Sci. Rep.">
        <title>Molecular characterization of firefly nuptial gifts: a multi-omics approach sheds light on postcopulatory sexual selection.</title>
        <authorList>
            <person name="Al-Wathiqui N."/>
            <person name="Fallon T.R."/>
            <person name="South A."/>
            <person name="Weng J.K."/>
            <person name="Lewis S.M."/>
        </authorList>
    </citation>
    <scope>NUCLEOTIDE SEQUENCE</scope>
</reference>
<dbReference type="GO" id="GO:0005634">
    <property type="term" value="C:nucleus"/>
    <property type="evidence" value="ECO:0007669"/>
    <property type="project" value="TreeGrafter"/>
</dbReference>
<dbReference type="SUPFAM" id="SSF57783">
    <property type="entry name" value="Zinc beta-ribbon"/>
    <property type="match status" value="1"/>
</dbReference>
<evidence type="ECO:0000256" key="5">
    <source>
        <dbReference type="ARBA" id="ARBA00022737"/>
    </source>
</evidence>
<evidence type="ECO:0000256" key="14">
    <source>
        <dbReference type="SAM" id="MobiDB-lite"/>
    </source>
</evidence>
<dbReference type="OrthoDB" id="430051at2759"/>
<evidence type="ECO:0000256" key="2">
    <source>
        <dbReference type="ARBA" id="ARBA00009446"/>
    </source>
</evidence>
<evidence type="ECO:0000256" key="9">
    <source>
        <dbReference type="ARBA" id="ARBA00023125"/>
    </source>
</evidence>
<dbReference type="Proteomes" id="UP000327044">
    <property type="component" value="Unassembled WGS sequence"/>
</dbReference>
<evidence type="ECO:0000313" key="20">
    <source>
        <dbReference type="Proteomes" id="UP000327044"/>
    </source>
</evidence>
<dbReference type="SMART" id="SM00437">
    <property type="entry name" value="TOP1Ac"/>
    <property type="match status" value="1"/>
</dbReference>
<feature type="domain" description="Topo IA-type catalytic" evidence="17">
    <location>
        <begin position="189"/>
        <end position="611"/>
    </location>
</feature>
<dbReference type="GO" id="GO:0003917">
    <property type="term" value="F:DNA topoisomerase type I (single strand cut, ATP-independent) activity"/>
    <property type="evidence" value="ECO:0007669"/>
    <property type="project" value="UniProtKB-EC"/>
</dbReference>
<evidence type="ECO:0000256" key="6">
    <source>
        <dbReference type="ARBA" id="ARBA00022771"/>
    </source>
</evidence>
<evidence type="ECO:0000256" key="4">
    <source>
        <dbReference type="ARBA" id="ARBA00022723"/>
    </source>
</evidence>
<dbReference type="InterPro" id="IPR013826">
    <property type="entry name" value="Topo_IA_cen_sub3"/>
</dbReference>
<keyword evidence="6 12" id="KW-0863">Zinc-finger</keyword>
<dbReference type="EMBL" id="VVIM01000005">
    <property type="protein sequence ID" value="KAB0800032.1"/>
    <property type="molecule type" value="Genomic_DNA"/>
</dbReference>
<dbReference type="InterPro" id="IPR023406">
    <property type="entry name" value="Topo_IA_AS"/>
</dbReference>
<dbReference type="SMART" id="SM00493">
    <property type="entry name" value="TOPRIM"/>
    <property type="match status" value="1"/>
</dbReference>
<feature type="compositionally biased region" description="Polar residues" evidence="14">
    <location>
        <begin position="827"/>
        <end position="845"/>
    </location>
</feature>